<feature type="domain" description="Methyltransferase" evidence="2">
    <location>
        <begin position="50"/>
        <end position="146"/>
    </location>
</feature>
<dbReference type="InterPro" id="IPR029063">
    <property type="entry name" value="SAM-dependent_MTases_sf"/>
</dbReference>
<gene>
    <name evidence="3" type="ORF">OIH86_01110</name>
</gene>
<dbReference type="InterPro" id="IPR041698">
    <property type="entry name" value="Methyltransf_25"/>
</dbReference>
<dbReference type="EMBL" id="JAOYEY010000015">
    <property type="protein sequence ID" value="MCV9884259.1"/>
    <property type="molecule type" value="Genomic_DNA"/>
</dbReference>
<sequence length="206" mass="23679">MPKLIKSFKKQFSVPKGYLGKIAGNIMALENKRLNNWTLTLLNISNNDYVLEVGYGPGVCMKKMLQDYSQVTIHGIDVSETMKKQAENRLKEFIEIERAKVFVGDIEIAELPNDRYNKVLSVNNYTIWKHPKKGLERLYKSMKENGQIAITMQPREENASTIKTRMFANQIYQDLCDCGFKDVNISYKRLYPILAVCVTARIGKKS</sequence>
<dbReference type="PANTHER" id="PTHR43861">
    <property type="entry name" value="TRANS-ACONITATE 2-METHYLTRANSFERASE-RELATED"/>
    <property type="match status" value="1"/>
</dbReference>
<protein>
    <submittedName>
        <fullName evidence="3">Class I SAM-dependent methyltransferase</fullName>
    </submittedName>
</protein>
<accession>A0ABT3DB99</accession>
<evidence type="ECO:0000313" key="4">
    <source>
        <dbReference type="Proteomes" id="UP001526147"/>
    </source>
</evidence>
<evidence type="ECO:0000313" key="3">
    <source>
        <dbReference type="EMBL" id="MCV9884259.1"/>
    </source>
</evidence>
<reference evidence="3 4" key="1">
    <citation type="submission" date="2022-10" db="EMBL/GenBank/DDBJ databases">
        <title>Draft genome assembly of moderately radiation resistant bacterium Metabacillus halosaccharovorans.</title>
        <authorList>
            <person name="Pal S."/>
            <person name="Gopinathan A."/>
        </authorList>
    </citation>
    <scope>NUCLEOTIDE SEQUENCE [LARGE SCALE GENOMIC DNA]</scope>
    <source>
        <strain evidence="3 4">VITHBRA001</strain>
    </source>
</reference>
<dbReference type="GO" id="GO:0008168">
    <property type="term" value="F:methyltransferase activity"/>
    <property type="evidence" value="ECO:0007669"/>
    <property type="project" value="UniProtKB-KW"/>
</dbReference>
<dbReference type="GO" id="GO:0032259">
    <property type="term" value="P:methylation"/>
    <property type="evidence" value="ECO:0007669"/>
    <property type="project" value="UniProtKB-KW"/>
</dbReference>
<evidence type="ECO:0000256" key="1">
    <source>
        <dbReference type="ARBA" id="ARBA00022679"/>
    </source>
</evidence>
<dbReference type="Proteomes" id="UP001526147">
    <property type="component" value="Unassembled WGS sequence"/>
</dbReference>
<evidence type="ECO:0000259" key="2">
    <source>
        <dbReference type="Pfam" id="PF13649"/>
    </source>
</evidence>
<dbReference type="SUPFAM" id="SSF53335">
    <property type="entry name" value="S-adenosyl-L-methionine-dependent methyltransferases"/>
    <property type="match status" value="1"/>
</dbReference>
<keyword evidence="3" id="KW-0489">Methyltransferase</keyword>
<proteinExistence type="predicted"/>
<dbReference type="Gene3D" id="3.40.50.150">
    <property type="entry name" value="Vaccinia Virus protein VP39"/>
    <property type="match status" value="1"/>
</dbReference>
<organism evidence="3 4">
    <name type="scientific">Metabacillus halosaccharovorans</name>
    <dbReference type="NCBI Taxonomy" id="930124"/>
    <lineage>
        <taxon>Bacteria</taxon>
        <taxon>Bacillati</taxon>
        <taxon>Bacillota</taxon>
        <taxon>Bacilli</taxon>
        <taxon>Bacillales</taxon>
        <taxon>Bacillaceae</taxon>
        <taxon>Metabacillus</taxon>
    </lineage>
</organism>
<name>A0ABT3DB99_9BACI</name>
<keyword evidence="1" id="KW-0808">Transferase</keyword>
<dbReference type="RefSeq" id="WP_264141251.1">
    <property type="nucleotide sequence ID" value="NZ_JAOYEY010000015.1"/>
</dbReference>
<comment type="caution">
    <text evidence="3">The sequence shown here is derived from an EMBL/GenBank/DDBJ whole genome shotgun (WGS) entry which is preliminary data.</text>
</comment>
<dbReference type="Pfam" id="PF13649">
    <property type="entry name" value="Methyltransf_25"/>
    <property type="match status" value="1"/>
</dbReference>
<keyword evidence="4" id="KW-1185">Reference proteome</keyword>